<feature type="region of interest" description="Disordered" evidence="1">
    <location>
        <begin position="420"/>
        <end position="439"/>
    </location>
</feature>
<feature type="domain" description="DUF4283" evidence="2">
    <location>
        <begin position="220"/>
        <end position="286"/>
    </location>
</feature>
<comment type="caution">
    <text evidence="3">The sequence shown here is derived from an EMBL/GenBank/DDBJ whole genome shotgun (WGS) entry which is preliminary data.</text>
</comment>
<evidence type="ECO:0000313" key="4">
    <source>
        <dbReference type="Proteomes" id="UP001162972"/>
    </source>
</evidence>
<evidence type="ECO:0000313" key="3">
    <source>
        <dbReference type="EMBL" id="KAJ6402564.1"/>
    </source>
</evidence>
<reference evidence="3 4" key="1">
    <citation type="journal article" date="2023" name="Int. J. Mol. Sci.">
        <title>De Novo Assembly and Annotation of 11 Diverse Shrub Willow (Salix) Genomes Reveals Novel Gene Organization in Sex-Linked Regions.</title>
        <authorList>
            <person name="Hyden B."/>
            <person name="Feng K."/>
            <person name="Yates T.B."/>
            <person name="Jawdy S."/>
            <person name="Cereghino C."/>
            <person name="Smart L.B."/>
            <person name="Muchero W."/>
        </authorList>
    </citation>
    <scope>NUCLEOTIDE SEQUENCE [LARGE SCALE GENOMIC DNA]</scope>
    <source>
        <tissue evidence="3">Shoot tip</tissue>
    </source>
</reference>
<organism evidence="3 4">
    <name type="scientific">Salix udensis</name>
    <dbReference type="NCBI Taxonomy" id="889485"/>
    <lineage>
        <taxon>Eukaryota</taxon>
        <taxon>Viridiplantae</taxon>
        <taxon>Streptophyta</taxon>
        <taxon>Embryophyta</taxon>
        <taxon>Tracheophyta</taxon>
        <taxon>Spermatophyta</taxon>
        <taxon>Magnoliopsida</taxon>
        <taxon>eudicotyledons</taxon>
        <taxon>Gunneridae</taxon>
        <taxon>Pentapetalae</taxon>
        <taxon>rosids</taxon>
        <taxon>fabids</taxon>
        <taxon>Malpighiales</taxon>
        <taxon>Salicaceae</taxon>
        <taxon>Saliceae</taxon>
        <taxon>Salix</taxon>
    </lineage>
</organism>
<name>A0AAD6JCQ3_9ROSI</name>
<proteinExistence type="predicted"/>
<dbReference type="Proteomes" id="UP001162972">
    <property type="component" value="Chromosome 4"/>
</dbReference>
<evidence type="ECO:0000256" key="1">
    <source>
        <dbReference type="SAM" id="MobiDB-lite"/>
    </source>
</evidence>
<feature type="compositionally biased region" description="Basic and acidic residues" evidence="1">
    <location>
        <begin position="42"/>
        <end position="54"/>
    </location>
</feature>
<dbReference type="Pfam" id="PF14111">
    <property type="entry name" value="DUF4283"/>
    <property type="match status" value="1"/>
</dbReference>
<dbReference type="InterPro" id="IPR025558">
    <property type="entry name" value="DUF4283"/>
</dbReference>
<sequence>MSPEPDINLDPSPPNPQIFSQNSHQHPFRFKIQTSCHNFPRPKNDKTTFSDTKIKTQPPTLNCSDNQKKSPPTTFPCLFSSAETFFHPFQTSLRSALHVHLPFAPLPLFLSPHFPLETSPKSLRLGTFIPRDNPKPSPYCAVTRHHSPLWIPTKKPSRHQPATKPPKQPVASWADRVKVTDSNTRFTLDSIPQQEIGSNIEITEDMLAEHAEKWNRSLVGFFRVNKIASRVWKPLGLEAVTTTASGFIIFQFQKEDQMHEILERGPWLFGGKAIILQPWHPHFVFDKNRISKLPVWVRLRGLPFPLWSRRGLSLAASMVGRPLSCDEATFSCSRLDFARVCVEIDAARPLVHNFDINTPLSPDPLHIEVDFEWTPTRCTKCHLFGHSCKTVEAKTPVGADSEKVVTPAEENNHIATRQCPLNENHEGTSGVQKEVQHGRDPACTVGAITKTKESNAMVKTTVARGKEVTSTTGIQHEPAVKKNTKGQGPVVREKGVMEVPVKHKEQEGNGEKQPKGGTSSQVEKPVRCTDNEMACLKSQSSIADEESSVGWETSSLAFIKVKNKKSAKKKGKEARCL</sequence>
<feature type="compositionally biased region" description="Basic and acidic residues" evidence="1">
    <location>
        <begin position="491"/>
        <end position="514"/>
    </location>
</feature>
<feature type="region of interest" description="Disordered" evidence="1">
    <location>
        <begin position="151"/>
        <end position="171"/>
    </location>
</feature>
<feature type="compositionally biased region" description="Polar residues" evidence="1">
    <location>
        <begin position="420"/>
        <end position="431"/>
    </location>
</feature>
<feature type="region of interest" description="Disordered" evidence="1">
    <location>
        <begin position="467"/>
        <end position="527"/>
    </location>
</feature>
<dbReference type="InterPro" id="IPR040256">
    <property type="entry name" value="At4g02000-like"/>
</dbReference>
<accession>A0AAD6JCQ3</accession>
<evidence type="ECO:0000259" key="2">
    <source>
        <dbReference type="Pfam" id="PF14111"/>
    </source>
</evidence>
<dbReference type="AlphaFoldDB" id="A0AAD6JCQ3"/>
<keyword evidence="4" id="KW-1185">Reference proteome</keyword>
<gene>
    <name evidence="3" type="ORF">OIU84_014627</name>
</gene>
<protein>
    <recommendedName>
        <fullName evidence="2">DUF4283 domain-containing protein</fullName>
    </recommendedName>
</protein>
<dbReference type="EMBL" id="JAPFFJ010000018">
    <property type="protein sequence ID" value="KAJ6402564.1"/>
    <property type="molecule type" value="Genomic_DNA"/>
</dbReference>
<feature type="region of interest" description="Disordered" evidence="1">
    <location>
        <begin position="38"/>
        <end position="69"/>
    </location>
</feature>
<feature type="compositionally biased region" description="Polar residues" evidence="1">
    <location>
        <begin position="55"/>
        <end position="69"/>
    </location>
</feature>
<dbReference type="PANTHER" id="PTHR31286">
    <property type="entry name" value="GLYCINE-RICH CELL WALL STRUCTURAL PROTEIN 1.8-LIKE"/>
    <property type="match status" value="1"/>
</dbReference>
<feature type="region of interest" description="Disordered" evidence="1">
    <location>
        <begin position="1"/>
        <end position="24"/>
    </location>
</feature>
<dbReference type="PANTHER" id="PTHR31286:SF99">
    <property type="entry name" value="DUF4283 DOMAIN-CONTAINING PROTEIN"/>
    <property type="match status" value="1"/>
</dbReference>